<reference evidence="1 2" key="1">
    <citation type="submission" date="2024-03" db="EMBL/GenBank/DDBJ databases">
        <title>Cognatishimia coralii sp. nov., a marine bacterium isolated from coral surrounding seawater.</title>
        <authorList>
            <person name="Liu X."/>
            <person name="Liu S."/>
            <person name="Sun H."/>
            <person name="Zhang Y."/>
        </authorList>
    </citation>
    <scope>NUCLEOTIDE SEQUENCE [LARGE SCALE GENOMIC DNA]</scope>
    <source>
        <strain evidence="1 2">D5M38</strain>
    </source>
</reference>
<evidence type="ECO:0000313" key="1">
    <source>
        <dbReference type="EMBL" id="MEJ5217727.1"/>
    </source>
</evidence>
<dbReference type="Pfam" id="PF12100">
    <property type="entry name" value="DUF3576"/>
    <property type="match status" value="1"/>
</dbReference>
<sequence length="165" mass="17987">MNSVARFSISVIALSAMTACGGFRQNSQSADDYGQGEGGNTTFAATPVQERETTIWEIFAPSNEEVELKVNKYIWTASLETLDFLPIESVDPFSGVITTGYGTPPGGGQAYRATIFVRDPALDARSLHVAMQRRNGRAVPDSTVRAVEDAILARARQLRIRDGRF</sequence>
<dbReference type="InterPro" id="IPR021959">
    <property type="entry name" value="DUF3576"/>
</dbReference>
<protein>
    <submittedName>
        <fullName evidence="1">DUF3576 domain-containing protein</fullName>
    </submittedName>
</protein>
<dbReference type="PROSITE" id="PS51257">
    <property type="entry name" value="PROKAR_LIPOPROTEIN"/>
    <property type="match status" value="1"/>
</dbReference>
<dbReference type="Proteomes" id="UP001368270">
    <property type="component" value="Unassembled WGS sequence"/>
</dbReference>
<keyword evidence="2" id="KW-1185">Reference proteome</keyword>
<accession>A0ABU8QE80</accession>
<comment type="caution">
    <text evidence="1">The sequence shown here is derived from an EMBL/GenBank/DDBJ whole genome shotgun (WGS) entry which is preliminary data.</text>
</comment>
<dbReference type="EMBL" id="JBBGAZ010000002">
    <property type="protein sequence ID" value="MEJ5217727.1"/>
    <property type="molecule type" value="Genomic_DNA"/>
</dbReference>
<organism evidence="1 2">
    <name type="scientific">Cognatishimia coralii</name>
    <dbReference type="NCBI Taxonomy" id="3083254"/>
    <lineage>
        <taxon>Bacteria</taxon>
        <taxon>Pseudomonadati</taxon>
        <taxon>Pseudomonadota</taxon>
        <taxon>Alphaproteobacteria</taxon>
        <taxon>Rhodobacterales</taxon>
        <taxon>Paracoccaceae</taxon>
        <taxon>Cognatishimia</taxon>
    </lineage>
</organism>
<gene>
    <name evidence="1" type="ORF">WG622_05715</name>
</gene>
<name>A0ABU8QE80_9RHOB</name>
<evidence type="ECO:0000313" key="2">
    <source>
        <dbReference type="Proteomes" id="UP001368270"/>
    </source>
</evidence>
<dbReference type="RefSeq" id="WP_339402712.1">
    <property type="nucleotide sequence ID" value="NZ_JBBGAZ010000002.1"/>
</dbReference>
<proteinExistence type="predicted"/>